<feature type="region of interest" description="Disordered" evidence="2">
    <location>
        <begin position="270"/>
        <end position="358"/>
    </location>
</feature>
<comment type="caution">
    <text evidence="3">The sequence shown here is derived from an EMBL/GenBank/DDBJ whole genome shotgun (WGS) entry which is preliminary data.</text>
</comment>
<gene>
    <name evidence="3" type="ORF">NP233_g9301</name>
</gene>
<evidence type="ECO:0000256" key="1">
    <source>
        <dbReference type="ARBA" id="ARBA00009207"/>
    </source>
</evidence>
<comment type="similarity">
    <text evidence="1">Belongs to the PPP4R2 family.</text>
</comment>
<dbReference type="Pfam" id="PF09184">
    <property type="entry name" value="PPP4R2"/>
    <property type="match status" value="1"/>
</dbReference>
<dbReference type="GO" id="GO:0005737">
    <property type="term" value="C:cytoplasm"/>
    <property type="evidence" value="ECO:0007669"/>
    <property type="project" value="TreeGrafter"/>
</dbReference>
<proteinExistence type="inferred from homology"/>
<reference evidence="3" key="1">
    <citation type="submission" date="2022-07" db="EMBL/GenBank/DDBJ databases">
        <title>Genome Sequence of Leucocoprinus birnbaumii.</title>
        <authorList>
            <person name="Buettner E."/>
        </authorList>
    </citation>
    <scope>NUCLEOTIDE SEQUENCE</scope>
    <source>
        <strain evidence="3">VT141</strain>
    </source>
</reference>
<dbReference type="GO" id="GO:0019888">
    <property type="term" value="F:protein phosphatase regulator activity"/>
    <property type="evidence" value="ECO:0007669"/>
    <property type="project" value="InterPro"/>
</dbReference>
<dbReference type="Proteomes" id="UP001213000">
    <property type="component" value="Unassembled WGS sequence"/>
</dbReference>
<dbReference type="PANTHER" id="PTHR16487">
    <property type="entry name" value="PPP4R2-RELATED PROTEIN"/>
    <property type="match status" value="1"/>
</dbReference>
<keyword evidence="4" id="KW-1185">Reference proteome</keyword>
<evidence type="ECO:0000313" key="3">
    <source>
        <dbReference type="EMBL" id="KAJ3562886.1"/>
    </source>
</evidence>
<dbReference type="GO" id="GO:0030289">
    <property type="term" value="C:protein phosphatase 4 complex"/>
    <property type="evidence" value="ECO:0007669"/>
    <property type="project" value="InterPro"/>
</dbReference>
<evidence type="ECO:0000256" key="2">
    <source>
        <dbReference type="SAM" id="MobiDB-lite"/>
    </source>
</evidence>
<dbReference type="InterPro" id="IPR015267">
    <property type="entry name" value="PPP4R2"/>
</dbReference>
<dbReference type="PANTHER" id="PTHR16487:SF0">
    <property type="entry name" value="PROTEIN PHOSPHATASE 4 REGULATORY SUBUNIT 2-RELATED"/>
    <property type="match status" value="1"/>
</dbReference>
<dbReference type="EMBL" id="JANIEX010000819">
    <property type="protein sequence ID" value="KAJ3562886.1"/>
    <property type="molecule type" value="Genomic_DNA"/>
</dbReference>
<protein>
    <recommendedName>
        <fullName evidence="5">PPP4R2-domain-containing protein</fullName>
    </recommendedName>
</protein>
<name>A0AAD5VKT9_9AGAR</name>
<organism evidence="3 4">
    <name type="scientific">Leucocoprinus birnbaumii</name>
    <dbReference type="NCBI Taxonomy" id="56174"/>
    <lineage>
        <taxon>Eukaryota</taxon>
        <taxon>Fungi</taxon>
        <taxon>Dikarya</taxon>
        <taxon>Basidiomycota</taxon>
        <taxon>Agaricomycotina</taxon>
        <taxon>Agaricomycetes</taxon>
        <taxon>Agaricomycetidae</taxon>
        <taxon>Agaricales</taxon>
        <taxon>Agaricineae</taxon>
        <taxon>Agaricaceae</taxon>
        <taxon>Leucocoprinus</taxon>
    </lineage>
</organism>
<evidence type="ECO:0008006" key="5">
    <source>
        <dbReference type="Google" id="ProtNLM"/>
    </source>
</evidence>
<sequence>MTSPPPPSTAFEWKEEHQALLEKLASTDTVEADWPLIRDVVKHKVEENIKLYLTTTKPTPPPPHFNQVPTPNGGLKIAPFPPHKTVRVHLNEKPTSFMRPEEAEEAKKYIFEQLDGFDSTYYSVPFSIQRLCELCVKPREHYKSIGKYLRAVEKSILVTSTTDAFPPLTEEEKDSFGRGATMLGSTRQSAPATPLFSPIPFLHEDARRSQSASPPPSPLALTAVGSISDAHIQPLQTKALGLVDEMDDPGPGHLREHPQAISAVTDLGREHQNTGATTSPSAADPGAPKGASASRKQSSPPPQQTSAASNTSSATTGPGTARPLFGGSLEQRFVRAGLTGPASDTMVVDDDKENSQSK</sequence>
<accession>A0AAD5VKT9</accession>
<feature type="region of interest" description="Disordered" evidence="2">
    <location>
        <begin position="168"/>
        <end position="198"/>
    </location>
</feature>
<dbReference type="AlphaFoldDB" id="A0AAD5VKT9"/>
<feature type="compositionally biased region" description="Low complexity" evidence="2">
    <location>
        <begin position="291"/>
        <end position="321"/>
    </location>
</feature>
<dbReference type="GO" id="GO:0005634">
    <property type="term" value="C:nucleus"/>
    <property type="evidence" value="ECO:0007669"/>
    <property type="project" value="TreeGrafter"/>
</dbReference>
<evidence type="ECO:0000313" key="4">
    <source>
        <dbReference type="Proteomes" id="UP001213000"/>
    </source>
</evidence>